<dbReference type="RefSeq" id="WP_273991099.1">
    <property type="nucleotide sequence ID" value="NZ_BAABQT010000026.1"/>
</dbReference>
<dbReference type="EMBL" id="CP115166">
    <property type="protein sequence ID" value="WDA60320.1"/>
    <property type="molecule type" value="Genomic_DNA"/>
</dbReference>
<proteinExistence type="predicted"/>
<dbReference type="Proteomes" id="UP001217044">
    <property type="component" value="Plasmid pDATS01"/>
</dbReference>
<keyword evidence="1" id="KW-0812">Transmembrane</keyword>
<geneLocation type="plasmid" evidence="2 3">
    <name>pDATS01</name>
</geneLocation>
<keyword evidence="3" id="KW-1185">Reference proteome</keyword>
<protein>
    <recommendedName>
        <fullName evidence="4">Sensor histidine kinase</fullName>
    </recommendedName>
</protein>
<organism evidence="2 3">
    <name type="scientific">Deinococcus aquaticus</name>
    <dbReference type="NCBI Taxonomy" id="328692"/>
    <lineage>
        <taxon>Bacteria</taxon>
        <taxon>Thermotogati</taxon>
        <taxon>Deinococcota</taxon>
        <taxon>Deinococci</taxon>
        <taxon>Deinococcales</taxon>
        <taxon>Deinococcaceae</taxon>
        <taxon>Deinococcus</taxon>
    </lineage>
</organism>
<evidence type="ECO:0000256" key="1">
    <source>
        <dbReference type="SAM" id="Phobius"/>
    </source>
</evidence>
<evidence type="ECO:0008006" key="4">
    <source>
        <dbReference type="Google" id="ProtNLM"/>
    </source>
</evidence>
<gene>
    <name evidence="2" type="ORF">M8445_16655</name>
</gene>
<sequence length="85" mass="9150">MSSRPPRLKRAFYLRDCILLSLQRRIAYPVLAALITLGAALLIGLSLTAAVASAFLAALITVVVLGVQSYQRHSDDVITRTPITG</sequence>
<name>A0ABY7V6G5_9DEIO</name>
<keyword evidence="1" id="KW-0472">Membrane</keyword>
<evidence type="ECO:0000313" key="3">
    <source>
        <dbReference type="Proteomes" id="UP001217044"/>
    </source>
</evidence>
<feature type="transmembrane region" description="Helical" evidence="1">
    <location>
        <begin position="26"/>
        <end position="45"/>
    </location>
</feature>
<accession>A0ABY7V6G5</accession>
<evidence type="ECO:0000313" key="2">
    <source>
        <dbReference type="EMBL" id="WDA60320.1"/>
    </source>
</evidence>
<keyword evidence="2" id="KW-0614">Plasmid</keyword>
<keyword evidence="1" id="KW-1133">Transmembrane helix</keyword>
<reference evidence="2 3" key="1">
    <citation type="submission" date="2022-12" db="EMBL/GenBank/DDBJ databases">
        <title>Genome Sequence of Deinococcus aquaticus Type Strain PB314.</title>
        <authorList>
            <person name="Albert C."/>
            <person name="Hill J."/>
            <person name="Boren L."/>
            <person name="Scholz-Ng S."/>
            <person name="Fatema N."/>
            <person name="Grosso R."/>
            <person name="Soboslay E."/>
            <person name="Tuohy J."/>
        </authorList>
    </citation>
    <scope>NUCLEOTIDE SEQUENCE [LARGE SCALE GENOMIC DNA]</scope>
    <source>
        <strain evidence="2 3">PB-314</strain>
        <plasmid evidence="2 3">pDATS01</plasmid>
    </source>
</reference>
<feature type="transmembrane region" description="Helical" evidence="1">
    <location>
        <begin position="51"/>
        <end position="70"/>
    </location>
</feature>